<evidence type="ECO:0000313" key="1">
    <source>
        <dbReference type="EMBL" id="NIJ09239.1"/>
    </source>
</evidence>
<keyword evidence="2" id="KW-1185">Reference proteome</keyword>
<dbReference type="RefSeq" id="WP_167074666.1">
    <property type="nucleotide sequence ID" value="NZ_JAAOZC010000009.1"/>
</dbReference>
<name>A0ABX0TX03_9SPHN</name>
<evidence type="ECO:0000313" key="2">
    <source>
        <dbReference type="Proteomes" id="UP000727456"/>
    </source>
</evidence>
<comment type="caution">
    <text evidence="1">The sequence shown here is derived from an EMBL/GenBank/DDBJ whole genome shotgun (WGS) entry which is preliminary data.</text>
</comment>
<gene>
    <name evidence="1" type="ORF">FHS31_002871</name>
</gene>
<proteinExistence type="predicted"/>
<organism evidence="1 2">
    <name type="scientific">Sphingomonas vulcanisoli</name>
    <dbReference type="NCBI Taxonomy" id="1658060"/>
    <lineage>
        <taxon>Bacteria</taxon>
        <taxon>Pseudomonadati</taxon>
        <taxon>Pseudomonadota</taxon>
        <taxon>Alphaproteobacteria</taxon>
        <taxon>Sphingomonadales</taxon>
        <taxon>Sphingomonadaceae</taxon>
        <taxon>Sphingomonas</taxon>
    </lineage>
</organism>
<dbReference type="EMBL" id="JAAOZC010000009">
    <property type="protein sequence ID" value="NIJ09239.1"/>
    <property type="molecule type" value="Genomic_DNA"/>
</dbReference>
<protein>
    <submittedName>
        <fullName evidence="1">Uncharacterized protein</fullName>
    </submittedName>
</protein>
<sequence>MNLAREAIDNERAAAATIQRLLDEIGGIPAHVDFEDASGGDIVARIAFDDDSSEIICQLSREGDLIAARLIEP</sequence>
<dbReference type="Proteomes" id="UP000727456">
    <property type="component" value="Unassembled WGS sequence"/>
</dbReference>
<accession>A0ABX0TX03</accession>
<reference evidence="1 2" key="1">
    <citation type="submission" date="2020-03" db="EMBL/GenBank/DDBJ databases">
        <title>Genomic Encyclopedia of Type Strains, Phase III (KMG-III): the genomes of soil and plant-associated and newly described type strains.</title>
        <authorList>
            <person name="Whitman W."/>
        </authorList>
    </citation>
    <scope>NUCLEOTIDE SEQUENCE [LARGE SCALE GENOMIC DNA]</scope>
    <source>
        <strain evidence="1 2">CECT 8804</strain>
    </source>
</reference>